<evidence type="ECO:0000256" key="4">
    <source>
        <dbReference type="ARBA" id="ARBA00022723"/>
    </source>
</evidence>
<dbReference type="PROSITE" id="PS51746">
    <property type="entry name" value="PPM_2"/>
    <property type="match status" value="1"/>
</dbReference>
<feature type="domain" description="PPM-type phosphatase" evidence="11">
    <location>
        <begin position="348"/>
        <end position="499"/>
    </location>
</feature>
<keyword evidence="4" id="KW-0479">Metal-binding</keyword>
<dbReference type="PANTHER" id="PTHR47992">
    <property type="entry name" value="PROTEIN PHOSPHATASE"/>
    <property type="match status" value="1"/>
</dbReference>
<dbReference type="InterPro" id="IPR000222">
    <property type="entry name" value="PP2C_BS"/>
</dbReference>
<comment type="cofactor">
    <cofactor evidence="2">
        <name>Mg(2+)</name>
        <dbReference type="ChEBI" id="CHEBI:18420"/>
    </cofactor>
</comment>
<dbReference type="Proteomes" id="UP000436088">
    <property type="component" value="Unassembled WGS sequence"/>
</dbReference>
<dbReference type="EC" id="3.1.3.16" evidence="3"/>
<organism evidence="12 13">
    <name type="scientific">Hibiscus syriacus</name>
    <name type="common">Rose of Sharon</name>
    <dbReference type="NCBI Taxonomy" id="106335"/>
    <lineage>
        <taxon>Eukaryota</taxon>
        <taxon>Viridiplantae</taxon>
        <taxon>Streptophyta</taxon>
        <taxon>Embryophyta</taxon>
        <taxon>Tracheophyta</taxon>
        <taxon>Spermatophyta</taxon>
        <taxon>Magnoliopsida</taxon>
        <taxon>eudicotyledons</taxon>
        <taxon>Gunneridae</taxon>
        <taxon>Pentapetalae</taxon>
        <taxon>rosids</taxon>
        <taxon>malvids</taxon>
        <taxon>Malvales</taxon>
        <taxon>Malvaceae</taxon>
        <taxon>Malvoideae</taxon>
        <taxon>Hibiscus</taxon>
    </lineage>
</organism>
<dbReference type="SMART" id="SM00332">
    <property type="entry name" value="PP2Cc"/>
    <property type="match status" value="1"/>
</dbReference>
<feature type="region of interest" description="Disordered" evidence="10">
    <location>
        <begin position="1"/>
        <end position="23"/>
    </location>
</feature>
<dbReference type="InterPro" id="IPR001932">
    <property type="entry name" value="PPM-type_phosphatase-like_dom"/>
</dbReference>
<dbReference type="GO" id="GO:0004722">
    <property type="term" value="F:protein serine/threonine phosphatase activity"/>
    <property type="evidence" value="ECO:0007669"/>
    <property type="project" value="UniProtKB-EC"/>
</dbReference>
<evidence type="ECO:0000256" key="6">
    <source>
        <dbReference type="ARBA" id="ARBA00022842"/>
    </source>
</evidence>
<keyword evidence="13" id="KW-1185">Reference proteome</keyword>
<comment type="caution">
    <text evidence="12">The sequence shown here is derived from an EMBL/GenBank/DDBJ whole genome shotgun (WGS) entry which is preliminary data.</text>
</comment>
<feature type="compositionally biased region" description="Polar residues" evidence="10">
    <location>
        <begin position="1"/>
        <end position="12"/>
    </location>
</feature>
<reference evidence="12" key="1">
    <citation type="submission" date="2019-09" db="EMBL/GenBank/DDBJ databases">
        <title>Draft genome information of white flower Hibiscus syriacus.</title>
        <authorList>
            <person name="Kim Y.-M."/>
        </authorList>
    </citation>
    <scope>NUCLEOTIDE SEQUENCE [LARGE SCALE GENOMIC DNA]</scope>
    <source>
        <strain evidence="12">YM2019G1</strain>
    </source>
</reference>
<dbReference type="Pfam" id="PF00481">
    <property type="entry name" value="PP2C"/>
    <property type="match status" value="1"/>
</dbReference>
<proteinExistence type="inferred from homology"/>
<evidence type="ECO:0000259" key="11">
    <source>
        <dbReference type="PROSITE" id="PS51746"/>
    </source>
</evidence>
<keyword evidence="8" id="KW-0464">Manganese</keyword>
<keyword evidence="5 9" id="KW-0378">Hydrolase</keyword>
<keyword evidence="7 9" id="KW-0904">Protein phosphatase</keyword>
<accession>A0A6A2Z025</accession>
<dbReference type="Gene3D" id="3.60.40.10">
    <property type="entry name" value="PPM-type phosphatase domain"/>
    <property type="match status" value="1"/>
</dbReference>
<gene>
    <name evidence="12" type="ORF">F3Y22_tig00111105pilonHSYRG00709</name>
</gene>
<dbReference type="GO" id="GO:0046872">
    <property type="term" value="F:metal ion binding"/>
    <property type="evidence" value="ECO:0007669"/>
    <property type="project" value="UniProtKB-KW"/>
</dbReference>
<evidence type="ECO:0000313" key="13">
    <source>
        <dbReference type="Proteomes" id="UP000436088"/>
    </source>
</evidence>
<evidence type="ECO:0000256" key="2">
    <source>
        <dbReference type="ARBA" id="ARBA00001946"/>
    </source>
</evidence>
<protein>
    <recommendedName>
        <fullName evidence="3">protein-serine/threonine phosphatase</fullName>
        <ecNumber evidence="3">3.1.3.16</ecNumber>
    </recommendedName>
</protein>
<evidence type="ECO:0000256" key="3">
    <source>
        <dbReference type="ARBA" id="ARBA00013081"/>
    </source>
</evidence>
<evidence type="ECO:0000256" key="10">
    <source>
        <dbReference type="SAM" id="MobiDB-lite"/>
    </source>
</evidence>
<dbReference type="EMBL" id="VEPZ02001236">
    <property type="protein sequence ID" value="KAE8684913.1"/>
    <property type="molecule type" value="Genomic_DNA"/>
</dbReference>
<dbReference type="AlphaFoldDB" id="A0A6A2Z025"/>
<evidence type="ECO:0000313" key="12">
    <source>
        <dbReference type="EMBL" id="KAE8684913.1"/>
    </source>
</evidence>
<sequence length="499" mass="55872">MSSSKSNFTIKGSSTVSTSRRRESCPPNIQYLDFNFTVKNIQVKAQLHDEGAIRDFNSTTEDIVPTHPQFKLHDGGYCAIRGLNFTTKGLPNFRANFNFTTKDIGLKTAQAQLHSEGAADCQQTISPILETISTSRRRILDSEQYNLLGFQLHDEGYPITSLNSTTEGLSTVSTSRRRESCTQADIGLETTQLLLDFNFTTKDIQFKAQLHNEGAIHGFDFTTKGIVPTSNIHLQEQADYRSPLRSFLSKQRVVSLETNHSLSQEELSANQRHDEFDLIQLDDSDELLSGRIFKPKSLNREEDNGPIPGRSITVMSEGEASAPPCEPSSRQVRRCRMAFRRFKFVDFAPSEAENSRKRHKFQACCCDSATVGFHYFGVYDGHGCFHVAIRCRERLHGLMKKELESEDEEWKGAMQLSFRRMDREGIKLKESMAAGANCRYELHSPECNAVGSTVVVAVVTPNKIVVSNCGDSKAVLCRNGIPVVLTSDHKLIDLSLVLV</sequence>
<dbReference type="SUPFAM" id="SSF81606">
    <property type="entry name" value="PP2C-like"/>
    <property type="match status" value="1"/>
</dbReference>
<evidence type="ECO:0000256" key="8">
    <source>
        <dbReference type="ARBA" id="ARBA00023211"/>
    </source>
</evidence>
<evidence type="ECO:0000256" key="1">
    <source>
        <dbReference type="ARBA" id="ARBA00001936"/>
    </source>
</evidence>
<comment type="cofactor">
    <cofactor evidence="1">
        <name>Mn(2+)</name>
        <dbReference type="ChEBI" id="CHEBI:29035"/>
    </cofactor>
</comment>
<name>A0A6A2Z025_HIBSY</name>
<dbReference type="CDD" id="cd00143">
    <property type="entry name" value="PP2Cc"/>
    <property type="match status" value="1"/>
</dbReference>
<evidence type="ECO:0000256" key="5">
    <source>
        <dbReference type="ARBA" id="ARBA00022801"/>
    </source>
</evidence>
<dbReference type="InterPro" id="IPR015655">
    <property type="entry name" value="PP2C"/>
</dbReference>
<dbReference type="InterPro" id="IPR036457">
    <property type="entry name" value="PPM-type-like_dom_sf"/>
</dbReference>
<evidence type="ECO:0000256" key="7">
    <source>
        <dbReference type="ARBA" id="ARBA00022912"/>
    </source>
</evidence>
<keyword evidence="6" id="KW-0460">Magnesium</keyword>
<evidence type="ECO:0000256" key="9">
    <source>
        <dbReference type="RuleBase" id="RU003465"/>
    </source>
</evidence>
<dbReference type="PROSITE" id="PS01032">
    <property type="entry name" value="PPM_1"/>
    <property type="match status" value="1"/>
</dbReference>
<comment type="similarity">
    <text evidence="9">Belongs to the PP2C family.</text>
</comment>